<feature type="region of interest" description="Disordered" evidence="1">
    <location>
        <begin position="53"/>
        <end position="87"/>
    </location>
</feature>
<keyword evidence="2" id="KW-0614">Plasmid</keyword>
<sequence length="87" mass="9595">MRKSQLSDAALQRDMLCVTQGFWPCKYASNRIAQCSIDVRTDGLDLADIRTEPPCRKENAPANERAGAEGEDARGFSGQVEVHLRAT</sequence>
<evidence type="ECO:0000256" key="1">
    <source>
        <dbReference type="SAM" id="MobiDB-lite"/>
    </source>
</evidence>
<gene>
    <name evidence="2" type="ordered locus">Rmet_4681</name>
</gene>
<accession>Q1LE83</accession>
<evidence type="ECO:0000313" key="3">
    <source>
        <dbReference type="Proteomes" id="UP000002429"/>
    </source>
</evidence>
<protein>
    <submittedName>
        <fullName evidence="2">Uncharacterized protein</fullName>
    </submittedName>
</protein>
<organism evidence="2 3">
    <name type="scientific">Cupriavidus metallidurans (strain ATCC 43123 / DSM 2839 / NBRC 102507 / CH34)</name>
    <name type="common">Ralstonia metallidurans</name>
    <dbReference type="NCBI Taxonomy" id="266264"/>
    <lineage>
        <taxon>Bacteria</taxon>
        <taxon>Pseudomonadati</taxon>
        <taxon>Pseudomonadota</taxon>
        <taxon>Betaproteobacteria</taxon>
        <taxon>Burkholderiales</taxon>
        <taxon>Burkholderiaceae</taxon>
        <taxon>Cupriavidus</taxon>
    </lineage>
</organism>
<evidence type="ECO:0000313" key="2">
    <source>
        <dbReference type="EMBL" id="ABF11543.1"/>
    </source>
</evidence>
<proteinExistence type="predicted"/>
<keyword evidence="3" id="KW-1185">Reference proteome</keyword>
<name>Q1LE83_CUPMC</name>
<dbReference type="KEGG" id="rme:Rmet_4681"/>
<dbReference type="AlphaFoldDB" id="Q1LE83"/>
<reference evidence="3" key="1">
    <citation type="journal article" date="2010" name="PLoS ONE">
        <title>The complete genome sequence of Cupriavidus metallidurans strain CH34, a master survivalist in harsh and anthropogenic environments.</title>
        <authorList>
            <person name="Janssen P.J."/>
            <person name="Van Houdt R."/>
            <person name="Moors H."/>
            <person name="Monsieurs P."/>
            <person name="Morin N."/>
            <person name="Michaux A."/>
            <person name="Benotmane M.A."/>
            <person name="Leys N."/>
            <person name="Vallaeys T."/>
            <person name="Lapidus A."/>
            <person name="Monchy S."/>
            <person name="Medigue C."/>
            <person name="Taghavi S."/>
            <person name="McCorkle S."/>
            <person name="Dunn J."/>
            <person name="van der Lelie D."/>
            <person name="Mergeay M."/>
        </authorList>
    </citation>
    <scope>NUCLEOTIDE SEQUENCE [LARGE SCALE GENOMIC DNA]</scope>
    <source>
        <strain evidence="3">ATCC 43123 / DSM 2839 / NBRC 102507 / CH34</strain>
    </source>
</reference>
<dbReference type="HOGENOM" id="CLU_2481056_0_0_4"/>
<geneLocation type="plasmid" evidence="2 3">
    <name>megaplasmid</name>
</geneLocation>
<dbReference type="Proteomes" id="UP000002429">
    <property type="component" value="Plasmid megaplasmid"/>
</dbReference>
<dbReference type="EMBL" id="CP000353">
    <property type="protein sequence ID" value="ABF11543.1"/>
    <property type="molecule type" value="Genomic_DNA"/>
</dbReference>